<comment type="caution">
    <text evidence="1">The sequence shown here is derived from an EMBL/GenBank/DDBJ whole genome shotgun (WGS) entry which is preliminary data.</text>
</comment>
<name>A0A5C6B3I3_9PLAN</name>
<protein>
    <submittedName>
        <fullName evidence="1">Uncharacterized protein</fullName>
    </submittedName>
</protein>
<evidence type="ECO:0000313" key="1">
    <source>
        <dbReference type="EMBL" id="TWU06855.1"/>
    </source>
</evidence>
<proteinExistence type="predicted"/>
<dbReference type="AlphaFoldDB" id="A0A5C6B3I3"/>
<organism evidence="1 2">
    <name type="scientific">Symmachiella macrocystis</name>
    <dbReference type="NCBI Taxonomy" id="2527985"/>
    <lineage>
        <taxon>Bacteria</taxon>
        <taxon>Pseudomonadati</taxon>
        <taxon>Planctomycetota</taxon>
        <taxon>Planctomycetia</taxon>
        <taxon>Planctomycetales</taxon>
        <taxon>Planctomycetaceae</taxon>
        <taxon>Symmachiella</taxon>
    </lineage>
</organism>
<dbReference type="Proteomes" id="UP000320735">
    <property type="component" value="Unassembled WGS sequence"/>
</dbReference>
<keyword evidence="2" id="KW-1185">Reference proteome</keyword>
<dbReference type="EMBL" id="SJPP01000003">
    <property type="protein sequence ID" value="TWU06855.1"/>
    <property type="molecule type" value="Genomic_DNA"/>
</dbReference>
<accession>A0A5C6B3I3</accession>
<evidence type="ECO:0000313" key="2">
    <source>
        <dbReference type="Proteomes" id="UP000320735"/>
    </source>
</evidence>
<sequence length="194" mass="22561">MHPTFSRERELCDAHAASGFDFTARRLGKRLLLSNTHLPIQHLLAQLEKQGRRPRRNYRPQWITPIIEEVAELFEPLCSVGRVGFDCRLTEDRWEVSLYLGTCELVGGKNDGQNRPLSFQFNMHELYRRFNLVERWEWTAHPAKNAEIADEEASLVTIEGYWDDNPIRLKLIESPPSKVGPGLREFPNGHREQI</sequence>
<gene>
    <name evidence="1" type="ORF">CA54_52560</name>
</gene>
<reference evidence="1 2" key="1">
    <citation type="submission" date="2019-02" db="EMBL/GenBank/DDBJ databases">
        <title>Deep-cultivation of Planctomycetes and their phenomic and genomic characterization uncovers novel biology.</title>
        <authorList>
            <person name="Wiegand S."/>
            <person name="Jogler M."/>
            <person name="Boedeker C."/>
            <person name="Pinto D."/>
            <person name="Vollmers J."/>
            <person name="Rivas-Marin E."/>
            <person name="Kohn T."/>
            <person name="Peeters S.H."/>
            <person name="Heuer A."/>
            <person name="Rast P."/>
            <person name="Oberbeckmann S."/>
            <person name="Bunk B."/>
            <person name="Jeske O."/>
            <person name="Meyerdierks A."/>
            <person name="Storesund J.E."/>
            <person name="Kallscheuer N."/>
            <person name="Luecker S."/>
            <person name="Lage O.M."/>
            <person name="Pohl T."/>
            <person name="Merkel B.J."/>
            <person name="Hornburger P."/>
            <person name="Mueller R.-W."/>
            <person name="Bruemmer F."/>
            <person name="Labrenz M."/>
            <person name="Spormann A.M."/>
            <person name="Op Den Camp H."/>
            <person name="Overmann J."/>
            <person name="Amann R."/>
            <person name="Jetten M.S.M."/>
            <person name="Mascher T."/>
            <person name="Medema M.H."/>
            <person name="Devos D.P."/>
            <person name="Kaster A.-K."/>
            <person name="Ovreas L."/>
            <person name="Rohde M."/>
            <person name="Galperin M.Y."/>
            <person name="Jogler C."/>
        </authorList>
    </citation>
    <scope>NUCLEOTIDE SEQUENCE [LARGE SCALE GENOMIC DNA]</scope>
    <source>
        <strain evidence="1 2">CA54</strain>
    </source>
</reference>